<dbReference type="CDD" id="cd16922">
    <property type="entry name" value="HATPase_EvgS-ArcB-TorS-like"/>
    <property type="match status" value="1"/>
</dbReference>
<dbReference type="SUPFAM" id="SSF47384">
    <property type="entry name" value="Homodimeric domain of signal transducing histidine kinase"/>
    <property type="match status" value="1"/>
</dbReference>
<dbReference type="FunFam" id="3.30.565.10:FF:000010">
    <property type="entry name" value="Sensor histidine kinase RcsC"/>
    <property type="match status" value="1"/>
</dbReference>
<dbReference type="Gene3D" id="3.40.50.2300">
    <property type="match status" value="2"/>
</dbReference>
<evidence type="ECO:0000256" key="9">
    <source>
        <dbReference type="ARBA" id="ARBA00022741"/>
    </source>
</evidence>
<evidence type="ECO:0000259" key="19">
    <source>
        <dbReference type="PROSITE" id="PS50110"/>
    </source>
</evidence>
<evidence type="ECO:0000256" key="11">
    <source>
        <dbReference type="ARBA" id="ARBA00022840"/>
    </source>
</evidence>
<dbReference type="SUPFAM" id="SSF55874">
    <property type="entry name" value="ATPase domain of HSP90 chaperone/DNA topoisomerase II/histidine kinase"/>
    <property type="match status" value="1"/>
</dbReference>
<keyword evidence="8 17" id="KW-0812">Transmembrane</keyword>
<feature type="transmembrane region" description="Helical" evidence="17">
    <location>
        <begin position="37"/>
        <end position="56"/>
    </location>
</feature>
<keyword evidence="11" id="KW-0067">ATP-binding</keyword>
<keyword evidence="7" id="KW-0808">Transferase</keyword>
<dbReference type="SMART" id="SM00388">
    <property type="entry name" value="HisKA"/>
    <property type="match status" value="1"/>
</dbReference>
<dbReference type="RefSeq" id="WP_181909706.1">
    <property type="nucleotide sequence ID" value="NZ_QTTN01000030.1"/>
</dbReference>
<evidence type="ECO:0000256" key="15">
    <source>
        <dbReference type="ARBA" id="ARBA00074306"/>
    </source>
</evidence>
<keyword evidence="12 17" id="KW-1133">Transmembrane helix</keyword>
<keyword evidence="6 16" id="KW-0597">Phosphoprotein</keyword>
<sequence>MEFLIYFAQCSAIIVTYVFLLRWIYPFFERLPVKMQPILSGLIFTIIGVVIMQKPLDLTHGLHMDVRHVSIILSGVFGGPISVLVTTVCIGLYRLSMGGELLTPLGSLVVTALISVAAYRIKQRRGEAFDKYMWLFGFAIGLQITLWFYFFSPDESSSYYMKHFAATFTLFHAVAIPLYYSLISREIKRFWAEETLVQYKDHLEELITARTSELVANNAQLIQAKKAAEEANRAKGEFLANMSHEIRTPINAVIGLSYLLQRTELESMQKQYVEKTLISAKNLNTLVNDILDFSKIESKKVTLEQVDFDLYEVLSQISNLISVRAYDKGLKLHFSIHHEVPQMLVGDPFRLSQVLLNHSNNAVKFTEEGEVLFVVSVARRSERGITLKFTVTDTGIGITEEQQKRLFHEFSQADMSTTRKYGGTGLGLVISKNLVELMGGTIGVVSEAGQGSSFTFTAKFGHSTGAIYSMHTAKALKYLRVLLVCEDSDMRLVLKGQLEQFQFIVTVAESGEDVIELVYTQGSRFDLVILDWKPTNEAAIPLAERIKHEFGGAVQVIVLVNAYHDPELTRSLHSNVIEKVLYYPISHSSLFNELMGLFQEHFFTSQAAAALEGEQAGAFAALSQARILIVEDNEINQLVIKEILHGKHINVEVAENGAEAVERVKQHPFDVILMDLQMPVMDGYEATRRIRDIPYAMHTPIIAMTADAMKGVEEQVLEAGMDFYVTKPFDPMQVFSILQRFIQRK</sequence>
<dbReference type="GO" id="GO:0005524">
    <property type="term" value="F:ATP binding"/>
    <property type="evidence" value="ECO:0007669"/>
    <property type="project" value="UniProtKB-KW"/>
</dbReference>
<keyword evidence="10 20" id="KW-0418">Kinase</keyword>
<gene>
    <name evidence="20" type="ORF">A8990_13039</name>
</gene>
<dbReference type="Proteomes" id="UP000256304">
    <property type="component" value="Unassembled WGS sequence"/>
</dbReference>
<dbReference type="SUPFAM" id="SSF52172">
    <property type="entry name" value="CheY-like"/>
    <property type="match status" value="2"/>
</dbReference>
<dbReference type="EMBL" id="QTTN01000030">
    <property type="protein sequence ID" value="REE70485.1"/>
    <property type="molecule type" value="Genomic_DNA"/>
</dbReference>
<reference evidence="20 21" key="1">
    <citation type="submission" date="2018-08" db="EMBL/GenBank/DDBJ databases">
        <title>Genomic Encyclopedia of Type Strains, Phase III (KMG-III): the genomes of soil and plant-associated and newly described type strains.</title>
        <authorList>
            <person name="Whitman W."/>
        </authorList>
    </citation>
    <scope>NUCLEOTIDE SEQUENCE [LARGE SCALE GENOMIC DNA]</scope>
    <source>
        <strain evidence="20 21">CGMCC 1.10966</strain>
    </source>
</reference>
<dbReference type="GO" id="GO:0000155">
    <property type="term" value="F:phosphorelay sensor kinase activity"/>
    <property type="evidence" value="ECO:0007669"/>
    <property type="project" value="InterPro"/>
</dbReference>
<evidence type="ECO:0000256" key="3">
    <source>
        <dbReference type="ARBA" id="ARBA00006402"/>
    </source>
</evidence>
<evidence type="ECO:0000256" key="14">
    <source>
        <dbReference type="ARBA" id="ARBA00023136"/>
    </source>
</evidence>
<evidence type="ECO:0000313" key="21">
    <source>
        <dbReference type="Proteomes" id="UP000256304"/>
    </source>
</evidence>
<evidence type="ECO:0000256" key="16">
    <source>
        <dbReference type="PROSITE-ProRule" id="PRU00169"/>
    </source>
</evidence>
<proteinExistence type="inferred from homology"/>
<dbReference type="Pfam" id="PF07694">
    <property type="entry name" value="5TM-5TMR_LYT"/>
    <property type="match status" value="1"/>
</dbReference>
<dbReference type="InterPro" id="IPR004358">
    <property type="entry name" value="Sig_transdc_His_kin-like_C"/>
</dbReference>
<evidence type="ECO:0000256" key="12">
    <source>
        <dbReference type="ARBA" id="ARBA00022989"/>
    </source>
</evidence>
<keyword evidence="14 17" id="KW-0472">Membrane</keyword>
<dbReference type="InterPro" id="IPR003594">
    <property type="entry name" value="HATPase_dom"/>
</dbReference>
<dbReference type="CDD" id="cd17546">
    <property type="entry name" value="REC_hyHK_CKI1_RcsC-like"/>
    <property type="match status" value="1"/>
</dbReference>
<dbReference type="SMART" id="SM00448">
    <property type="entry name" value="REC"/>
    <property type="match status" value="2"/>
</dbReference>
<accession>A0A3D9QWN7</accession>
<feature type="modified residue" description="4-aspartylphosphate" evidence="16">
    <location>
        <position position="531"/>
    </location>
</feature>
<dbReference type="InterPro" id="IPR036097">
    <property type="entry name" value="HisK_dim/P_sf"/>
</dbReference>
<dbReference type="EC" id="2.7.13.3" evidence="4"/>
<evidence type="ECO:0000256" key="1">
    <source>
        <dbReference type="ARBA" id="ARBA00000085"/>
    </source>
</evidence>
<dbReference type="CDD" id="cd00156">
    <property type="entry name" value="REC"/>
    <property type="match status" value="1"/>
</dbReference>
<feature type="domain" description="Response regulatory" evidence="19">
    <location>
        <begin position="480"/>
        <end position="598"/>
    </location>
</feature>
<dbReference type="InterPro" id="IPR003661">
    <property type="entry name" value="HisK_dim/P_dom"/>
</dbReference>
<evidence type="ECO:0000256" key="5">
    <source>
        <dbReference type="ARBA" id="ARBA00022475"/>
    </source>
</evidence>
<dbReference type="InterPro" id="IPR011006">
    <property type="entry name" value="CheY-like_superfamily"/>
</dbReference>
<dbReference type="GO" id="GO:0005886">
    <property type="term" value="C:plasma membrane"/>
    <property type="evidence" value="ECO:0007669"/>
    <property type="project" value="UniProtKB-SubCell"/>
</dbReference>
<comment type="subcellular location">
    <subcellularLocation>
        <location evidence="2">Cell membrane</location>
        <topology evidence="2">Multi-pass membrane protein</topology>
    </subcellularLocation>
</comment>
<dbReference type="Gene3D" id="3.30.565.10">
    <property type="entry name" value="Histidine kinase-like ATPase, C-terminal domain"/>
    <property type="match status" value="1"/>
</dbReference>
<evidence type="ECO:0000256" key="10">
    <source>
        <dbReference type="ARBA" id="ARBA00022777"/>
    </source>
</evidence>
<evidence type="ECO:0000313" key="20">
    <source>
        <dbReference type="EMBL" id="REE70485.1"/>
    </source>
</evidence>
<evidence type="ECO:0000256" key="4">
    <source>
        <dbReference type="ARBA" id="ARBA00012438"/>
    </source>
</evidence>
<comment type="caution">
    <text evidence="20">The sequence shown here is derived from an EMBL/GenBank/DDBJ whole genome shotgun (WGS) entry which is preliminary data.</text>
</comment>
<dbReference type="PROSITE" id="PS50109">
    <property type="entry name" value="HIS_KIN"/>
    <property type="match status" value="1"/>
</dbReference>
<dbReference type="Gene3D" id="1.10.287.130">
    <property type="match status" value="1"/>
</dbReference>
<keyword evidence="21" id="KW-1185">Reference proteome</keyword>
<evidence type="ECO:0000256" key="6">
    <source>
        <dbReference type="ARBA" id="ARBA00022553"/>
    </source>
</evidence>
<keyword evidence="9" id="KW-0547">Nucleotide-binding</keyword>
<dbReference type="FunFam" id="1.10.287.130:FF:000004">
    <property type="entry name" value="Ethylene receptor 1"/>
    <property type="match status" value="1"/>
</dbReference>
<feature type="transmembrane region" description="Helical" evidence="17">
    <location>
        <begin position="68"/>
        <end position="95"/>
    </location>
</feature>
<dbReference type="AlphaFoldDB" id="A0A3D9QWN7"/>
<dbReference type="SMART" id="SM00387">
    <property type="entry name" value="HATPase_c"/>
    <property type="match status" value="1"/>
</dbReference>
<feature type="transmembrane region" description="Helical" evidence="17">
    <location>
        <begin position="133"/>
        <end position="151"/>
    </location>
</feature>
<feature type="domain" description="Response regulatory" evidence="19">
    <location>
        <begin position="626"/>
        <end position="742"/>
    </location>
</feature>
<comment type="catalytic activity">
    <reaction evidence="1">
        <text>ATP + protein L-histidine = ADP + protein N-phospho-L-histidine.</text>
        <dbReference type="EC" id="2.7.13.3"/>
    </reaction>
</comment>
<name>A0A3D9QWN7_9BACL</name>
<dbReference type="Pfam" id="PF00072">
    <property type="entry name" value="Response_reg"/>
    <property type="match status" value="1"/>
</dbReference>
<dbReference type="PROSITE" id="PS50110">
    <property type="entry name" value="RESPONSE_REGULATORY"/>
    <property type="match status" value="2"/>
</dbReference>
<evidence type="ECO:0000256" key="7">
    <source>
        <dbReference type="ARBA" id="ARBA00022679"/>
    </source>
</evidence>
<feature type="transmembrane region" description="Helical" evidence="17">
    <location>
        <begin position="101"/>
        <end position="121"/>
    </location>
</feature>
<evidence type="ECO:0000256" key="17">
    <source>
        <dbReference type="SAM" id="Phobius"/>
    </source>
</evidence>
<dbReference type="CDD" id="cd00082">
    <property type="entry name" value="HisKA"/>
    <property type="match status" value="1"/>
</dbReference>
<keyword evidence="13" id="KW-0902">Two-component regulatory system</keyword>
<evidence type="ECO:0000256" key="8">
    <source>
        <dbReference type="ARBA" id="ARBA00022692"/>
    </source>
</evidence>
<organism evidence="20 21">
    <name type="scientific">Paenibacillus taihuensis</name>
    <dbReference type="NCBI Taxonomy" id="1156355"/>
    <lineage>
        <taxon>Bacteria</taxon>
        <taxon>Bacillati</taxon>
        <taxon>Bacillota</taxon>
        <taxon>Bacilli</taxon>
        <taxon>Bacillales</taxon>
        <taxon>Paenibacillaceae</taxon>
        <taxon>Paenibacillus</taxon>
    </lineage>
</organism>
<dbReference type="PRINTS" id="PR00344">
    <property type="entry name" value="BCTRLSENSOR"/>
</dbReference>
<dbReference type="GO" id="GO:0071555">
    <property type="term" value="P:cell wall organization"/>
    <property type="evidence" value="ECO:0007669"/>
    <property type="project" value="InterPro"/>
</dbReference>
<protein>
    <recommendedName>
        <fullName evidence="15">Circadian input-output histidine kinase CikA</fullName>
        <ecNumber evidence="4">2.7.13.3</ecNumber>
    </recommendedName>
</protein>
<evidence type="ECO:0000259" key="18">
    <source>
        <dbReference type="PROSITE" id="PS50109"/>
    </source>
</evidence>
<dbReference type="PANTHER" id="PTHR45339">
    <property type="entry name" value="HYBRID SIGNAL TRANSDUCTION HISTIDINE KINASE J"/>
    <property type="match status" value="1"/>
</dbReference>
<feature type="modified residue" description="4-aspartylphosphate" evidence="16">
    <location>
        <position position="675"/>
    </location>
</feature>
<dbReference type="Pfam" id="PF02518">
    <property type="entry name" value="HATPase_c"/>
    <property type="match status" value="1"/>
</dbReference>
<comment type="similarity">
    <text evidence="3">In the N-terminal section; belongs to the phytochrome family.</text>
</comment>
<keyword evidence="5" id="KW-1003">Cell membrane</keyword>
<dbReference type="Pfam" id="PF00512">
    <property type="entry name" value="HisKA"/>
    <property type="match status" value="1"/>
</dbReference>
<dbReference type="InterPro" id="IPR011620">
    <property type="entry name" value="Sig_transdc_His_kinase_LytS_TM"/>
</dbReference>
<feature type="domain" description="Histidine kinase" evidence="18">
    <location>
        <begin position="241"/>
        <end position="462"/>
    </location>
</feature>
<dbReference type="PANTHER" id="PTHR45339:SF1">
    <property type="entry name" value="HYBRID SIGNAL TRANSDUCTION HISTIDINE KINASE J"/>
    <property type="match status" value="1"/>
</dbReference>
<feature type="transmembrane region" description="Helical" evidence="17">
    <location>
        <begin position="163"/>
        <end position="182"/>
    </location>
</feature>
<evidence type="ECO:0000256" key="13">
    <source>
        <dbReference type="ARBA" id="ARBA00023012"/>
    </source>
</evidence>
<dbReference type="InterPro" id="IPR036890">
    <property type="entry name" value="HATPase_C_sf"/>
</dbReference>
<feature type="transmembrane region" description="Helical" evidence="17">
    <location>
        <begin position="5"/>
        <end position="25"/>
    </location>
</feature>
<dbReference type="InterPro" id="IPR001789">
    <property type="entry name" value="Sig_transdc_resp-reg_receiver"/>
</dbReference>
<evidence type="ECO:0000256" key="2">
    <source>
        <dbReference type="ARBA" id="ARBA00004651"/>
    </source>
</evidence>
<dbReference type="InterPro" id="IPR005467">
    <property type="entry name" value="His_kinase_dom"/>
</dbReference>